<keyword evidence="2" id="KW-1185">Reference proteome</keyword>
<accession>A0A392NPC4</accession>
<dbReference type="Proteomes" id="UP000265520">
    <property type="component" value="Unassembled WGS sequence"/>
</dbReference>
<reference evidence="1 2" key="1">
    <citation type="journal article" date="2018" name="Front. Plant Sci.">
        <title>Red Clover (Trifolium pratense) and Zigzag Clover (T. medium) - A Picture of Genomic Similarities and Differences.</title>
        <authorList>
            <person name="Dluhosova J."/>
            <person name="Istvanek J."/>
            <person name="Nedelnik J."/>
            <person name="Repkova J."/>
        </authorList>
    </citation>
    <scope>NUCLEOTIDE SEQUENCE [LARGE SCALE GENOMIC DNA]</scope>
    <source>
        <strain evidence="2">cv. 10/8</strain>
        <tissue evidence="1">Leaf</tissue>
    </source>
</reference>
<sequence length="54" mass="5951">MSASAIQLQWSKFAYSLFLSQLGFLNLVFNCLSELVQEADDVALCLATSCCMIL</sequence>
<comment type="caution">
    <text evidence="1">The sequence shown here is derived from an EMBL/GenBank/DDBJ whole genome shotgun (WGS) entry which is preliminary data.</text>
</comment>
<evidence type="ECO:0000313" key="1">
    <source>
        <dbReference type="EMBL" id="MCI01717.1"/>
    </source>
</evidence>
<name>A0A392NPC4_9FABA</name>
<proteinExistence type="predicted"/>
<dbReference type="AlphaFoldDB" id="A0A392NPC4"/>
<organism evidence="1 2">
    <name type="scientific">Trifolium medium</name>
    <dbReference type="NCBI Taxonomy" id="97028"/>
    <lineage>
        <taxon>Eukaryota</taxon>
        <taxon>Viridiplantae</taxon>
        <taxon>Streptophyta</taxon>
        <taxon>Embryophyta</taxon>
        <taxon>Tracheophyta</taxon>
        <taxon>Spermatophyta</taxon>
        <taxon>Magnoliopsida</taxon>
        <taxon>eudicotyledons</taxon>
        <taxon>Gunneridae</taxon>
        <taxon>Pentapetalae</taxon>
        <taxon>rosids</taxon>
        <taxon>fabids</taxon>
        <taxon>Fabales</taxon>
        <taxon>Fabaceae</taxon>
        <taxon>Papilionoideae</taxon>
        <taxon>50 kb inversion clade</taxon>
        <taxon>NPAAA clade</taxon>
        <taxon>Hologalegina</taxon>
        <taxon>IRL clade</taxon>
        <taxon>Trifolieae</taxon>
        <taxon>Trifolium</taxon>
    </lineage>
</organism>
<protein>
    <submittedName>
        <fullName evidence="1">Uncharacterized protein</fullName>
    </submittedName>
</protein>
<gene>
    <name evidence="1" type="ORF">A2U01_0022744</name>
</gene>
<evidence type="ECO:0000313" key="2">
    <source>
        <dbReference type="Proteomes" id="UP000265520"/>
    </source>
</evidence>
<dbReference type="EMBL" id="LXQA010046900">
    <property type="protein sequence ID" value="MCI01717.1"/>
    <property type="molecule type" value="Genomic_DNA"/>
</dbReference>